<dbReference type="GO" id="GO:0031177">
    <property type="term" value="F:phosphopantetheine binding"/>
    <property type="evidence" value="ECO:0007669"/>
    <property type="project" value="InterPro"/>
</dbReference>
<dbReference type="Proteomes" id="UP000218231">
    <property type="component" value="Unassembled WGS sequence"/>
</dbReference>
<evidence type="ECO:0000256" key="36">
    <source>
        <dbReference type="ARBA" id="ARBA00047400"/>
    </source>
</evidence>
<comment type="catalytic activity">
    <reaction evidence="63">
        <text>octanoyl-[ACP] + malonyl-[ACP] + H(+) = 3-oxodecanoyl-[ACP] + holo-[ACP] + CO2</text>
        <dbReference type="Rhea" id="RHEA:41852"/>
        <dbReference type="Rhea" id="RHEA-COMP:9623"/>
        <dbReference type="Rhea" id="RHEA-COMP:9636"/>
        <dbReference type="Rhea" id="RHEA-COMP:9637"/>
        <dbReference type="Rhea" id="RHEA-COMP:9685"/>
        <dbReference type="ChEBI" id="CHEBI:15378"/>
        <dbReference type="ChEBI" id="CHEBI:16526"/>
        <dbReference type="ChEBI" id="CHEBI:64479"/>
        <dbReference type="ChEBI" id="CHEBI:78449"/>
        <dbReference type="ChEBI" id="CHEBI:78463"/>
        <dbReference type="ChEBI" id="CHEBI:78464"/>
    </reaction>
    <physiologicalReaction direction="left-to-right" evidence="63">
        <dbReference type="Rhea" id="RHEA:41853"/>
    </physiologicalReaction>
</comment>
<evidence type="ECO:0000256" key="34">
    <source>
        <dbReference type="ARBA" id="ARBA00047300"/>
    </source>
</evidence>
<dbReference type="SMART" id="SM00829">
    <property type="entry name" value="PKS_ER"/>
    <property type="match status" value="1"/>
</dbReference>
<evidence type="ECO:0000256" key="26">
    <source>
        <dbReference type="ARBA" id="ARBA00023388"/>
    </source>
</evidence>
<feature type="domain" description="PKS/mFAS DH" evidence="69">
    <location>
        <begin position="893"/>
        <end position="1188"/>
    </location>
</feature>
<dbReference type="GO" id="GO:0016297">
    <property type="term" value="F:fatty acyl-[ACP] hydrolase activity"/>
    <property type="evidence" value="ECO:0007669"/>
    <property type="project" value="UniProtKB-EC"/>
</dbReference>
<dbReference type="PROSITE" id="PS52019">
    <property type="entry name" value="PKS_MFAS_DH"/>
    <property type="match status" value="1"/>
</dbReference>
<comment type="catalytic activity">
    <reaction evidence="51">
        <text>a 2,3-saturated acyl-[ACP] + NADP(+) = a (2E)-enoyl-[ACP] + NADPH + H(+)</text>
        <dbReference type="Rhea" id="RHEA:22564"/>
        <dbReference type="Rhea" id="RHEA-COMP:9925"/>
        <dbReference type="Rhea" id="RHEA-COMP:9926"/>
        <dbReference type="ChEBI" id="CHEBI:15378"/>
        <dbReference type="ChEBI" id="CHEBI:57783"/>
        <dbReference type="ChEBI" id="CHEBI:58349"/>
        <dbReference type="ChEBI" id="CHEBI:78784"/>
        <dbReference type="ChEBI" id="CHEBI:78785"/>
        <dbReference type="EC" id="1.3.1.39"/>
    </reaction>
    <physiologicalReaction direction="right-to-left" evidence="51">
        <dbReference type="Rhea" id="RHEA:22566"/>
    </physiologicalReaction>
</comment>
<keyword evidence="19" id="KW-0520">NAD</keyword>
<feature type="region of interest" description="C-terminal hotdog fold" evidence="64">
    <location>
        <begin position="1034"/>
        <end position="1188"/>
    </location>
</feature>
<dbReference type="Pfam" id="PF00975">
    <property type="entry name" value="Thioesterase"/>
    <property type="match status" value="1"/>
</dbReference>
<evidence type="ECO:0000256" key="13">
    <source>
        <dbReference type="ARBA" id="ARBA00022801"/>
    </source>
</evidence>
<dbReference type="SUPFAM" id="SSF47336">
    <property type="entry name" value="ACP-like"/>
    <property type="match status" value="1"/>
</dbReference>
<keyword evidence="17" id="KW-0007">Acetylation</keyword>
<comment type="catalytic activity">
    <reaction evidence="36">
        <text>a (3R)-hydroxyacyl-[ACP] + NADP(+) = a 3-oxoacyl-[ACP] + NADPH + H(+)</text>
        <dbReference type="Rhea" id="RHEA:17397"/>
        <dbReference type="Rhea" id="RHEA-COMP:9916"/>
        <dbReference type="Rhea" id="RHEA-COMP:9945"/>
        <dbReference type="ChEBI" id="CHEBI:15378"/>
        <dbReference type="ChEBI" id="CHEBI:57783"/>
        <dbReference type="ChEBI" id="CHEBI:58349"/>
        <dbReference type="ChEBI" id="CHEBI:78776"/>
        <dbReference type="ChEBI" id="CHEBI:78827"/>
        <dbReference type="EC" id="1.1.1.100"/>
    </reaction>
    <physiologicalReaction direction="right-to-left" evidence="36">
        <dbReference type="Rhea" id="RHEA:17399"/>
    </physiologicalReaction>
</comment>
<keyword evidence="9" id="KW-0444">Lipid biosynthesis</keyword>
<evidence type="ECO:0000256" key="12">
    <source>
        <dbReference type="ARBA" id="ARBA00022799"/>
    </source>
</evidence>
<comment type="catalytic activity">
    <reaction evidence="49">
        <text>a fatty acyl-[ACP] + malonyl-[ACP] + H(+) = a 3-oxoacyl-[ACP] + holo-[ACP] + CO2</text>
        <dbReference type="Rhea" id="RHEA:22836"/>
        <dbReference type="Rhea" id="RHEA-COMP:9623"/>
        <dbReference type="Rhea" id="RHEA-COMP:9685"/>
        <dbReference type="Rhea" id="RHEA-COMP:9916"/>
        <dbReference type="Rhea" id="RHEA-COMP:14125"/>
        <dbReference type="ChEBI" id="CHEBI:15378"/>
        <dbReference type="ChEBI" id="CHEBI:16526"/>
        <dbReference type="ChEBI" id="CHEBI:64479"/>
        <dbReference type="ChEBI" id="CHEBI:78449"/>
        <dbReference type="ChEBI" id="CHEBI:78776"/>
        <dbReference type="ChEBI" id="CHEBI:138651"/>
        <dbReference type="EC" id="2.3.1.41"/>
    </reaction>
    <physiologicalReaction direction="left-to-right" evidence="49">
        <dbReference type="Rhea" id="RHEA:22837"/>
    </physiologicalReaction>
</comment>
<evidence type="ECO:0000256" key="61">
    <source>
        <dbReference type="ARBA" id="ARBA00049449"/>
    </source>
</evidence>
<comment type="catalytic activity">
    <reaction evidence="39">
        <text>(2E)-butenoyl-[ACP] + NADPH + H(+) = butanoyl-[ACP] + NADP(+)</text>
        <dbReference type="Rhea" id="RHEA:41812"/>
        <dbReference type="Rhea" id="RHEA-COMP:9627"/>
        <dbReference type="Rhea" id="RHEA-COMP:9628"/>
        <dbReference type="ChEBI" id="CHEBI:15378"/>
        <dbReference type="ChEBI" id="CHEBI:57783"/>
        <dbReference type="ChEBI" id="CHEBI:58349"/>
        <dbReference type="ChEBI" id="CHEBI:78453"/>
        <dbReference type="ChEBI" id="CHEBI:78454"/>
    </reaction>
    <physiologicalReaction direction="left-to-right" evidence="39">
        <dbReference type="Rhea" id="RHEA:41813"/>
    </physiologicalReaction>
</comment>
<keyword evidence="12" id="KW-0702">S-nitrosylation</keyword>
<protein>
    <recommendedName>
        <fullName evidence="7">Fatty acid synthase</fullName>
        <ecNumber evidence="5">1.1.1.100</ecNumber>
        <ecNumber evidence="2">1.3.1.39</ecNumber>
        <ecNumber evidence="6">2.3.1.41</ecNumber>
        <ecNumber evidence="4">2.3.1.85</ecNumber>
        <ecNumber evidence="3">3.1.2.14</ecNumber>
    </recommendedName>
</protein>
<comment type="catalytic activity">
    <reaction evidence="53">
        <text>hexadecanoyl-[ACP] + H2O = hexadecanoate + holo-[ACP] + H(+)</text>
        <dbReference type="Rhea" id="RHEA:41932"/>
        <dbReference type="Rhea" id="RHEA-COMP:9652"/>
        <dbReference type="Rhea" id="RHEA-COMP:9685"/>
        <dbReference type="ChEBI" id="CHEBI:7896"/>
        <dbReference type="ChEBI" id="CHEBI:15377"/>
        <dbReference type="ChEBI" id="CHEBI:15378"/>
        <dbReference type="ChEBI" id="CHEBI:64479"/>
        <dbReference type="ChEBI" id="CHEBI:78483"/>
        <dbReference type="EC" id="3.1.2.14"/>
    </reaction>
    <physiologicalReaction direction="left-to-right" evidence="53">
        <dbReference type="Rhea" id="RHEA:41933"/>
    </physiologicalReaction>
</comment>
<evidence type="ECO:0000256" key="39">
    <source>
        <dbReference type="ARBA" id="ARBA00047500"/>
    </source>
</evidence>
<dbReference type="SMART" id="SM00825">
    <property type="entry name" value="PKS_KS"/>
    <property type="match status" value="1"/>
</dbReference>
<evidence type="ECO:0000256" key="32">
    <source>
        <dbReference type="ARBA" id="ARBA00023442"/>
    </source>
</evidence>
<comment type="catalytic activity">
    <reaction evidence="58">
        <text>3-oxododecanoyl-[ACP] + NADPH + H(+) = (3R)-hydroxydodecanoyl-[ACP] + NADP(+)</text>
        <dbReference type="Rhea" id="RHEA:41872"/>
        <dbReference type="Rhea" id="RHEA-COMP:9641"/>
        <dbReference type="Rhea" id="RHEA-COMP:9642"/>
        <dbReference type="ChEBI" id="CHEBI:15378"/>
        <dbReference type="ChEBI" id="CHEBI:57783"/>
        <dbReference type="ChEBI" id="CHEBI:58349"/>
        <dbReference type="ChEBI" id="CHEBI:78469"/>
        <dbReference type="ChEBI" id="CHEBI:78470"/>
    </reaction>
    <physiologicalReaction direction="left-to-right" evidence="58">
        <dbReference type="Rhea" id="RHEA:41873"/>
    </physiologicalReaction>
</comment>
<evidence type="ECO:0000313" key="70">
    <source>
        <dbReference type="EMBL" id="PAV65933.1"/>
    </source>
</evidence>
<dbReference type="Gene3D" id="3.40.50.150">
    <property type="entry name" value="Vaccinia Virus protein VP39"/>
    <property type="match status" value="1"/>
</dbReference>
<evidence type="ECO:0000256" key="25">
    <source>
        <dbReference type="ARBA" id="ARBA00023373"/>
    </source>
</evidence>
<evidence type="ECO:0000256" key="11">
    <source>
        <dbReference type="ARBA" id="ARBA00022679"/>
    </source>
</evidence>
<comment type="catalytic activity">
    <reaction evidence="41">
        <text>(2E)-hexadecenoyl-[ACP] + NADPH + H(+) = hexadecanoyl-[ACP] + NADP(+)</text>
        <dbReference type="Rhea" id="RHEA:41912"/>
        <dbReference type="Rhea" id="RHEA-COMP:9651"/>
        <dbReference type="Rhea" id="RHEA-COMP:9652"/>
        <dbReference type="ChEBI" id="CHEBI:15378"/>
        <dbReference type="ChEBI" id="CHEBI:57783"/>
        <dbReference type="ChEBI" id="CHEBI:58349"/>
        <dbReference type="ChEBI" id="CHEBI:78481"/>
        <dbReference type="ChEBI" id="CHEBI:78483"/>
    </reaction>
    <physiologicalReaction direction="left-to-right" evidence="41">
        <dbReference type="Rhea" id="RHEA:41913"/>
    </physiologicalReaction>
</comment>
<comment type="catalytic activity">
    <reaction evidence="59">
        <text>3-oxohexadecanoyl-[ACP] + NADPH + H(+) = (3R)-hydroxyhexadecanoyl-[ACP] + NADP(+)</text>
        <dbReference type="Rhea" id="RHEA:41904"/>
        <dbReference type="Rhea" id="RHEA-COMP:9649"/>
        <dbReference type="Rhea" id="RHEA-COMP:9650"/>
        <dbReference type="ChEBI" id="CHEBI:15378"/>
        <dbReference type="ChEBI" id="CHEBI:57783"/>
        <dbReference type="ChEBI" id="CHEBI:58349"/>
        <dbReference type="ChEBI" id="CHEBI:78478"/>
        <dbReference type="ChEBI" id="CHEBI:78480"/>
    </reaction>
    <physiologicalReaction direction="left-to-right" evidence="59">
        <dbReference type="Rhea" id="RHEA:41905"/>
    </physiologicalReaction>
</comment>
<evidence type="ECO:0000256" key="15">
    <source>
        <dbReference type="ARBA" id="ARBA00022857"/>
    </source>
</evidence>
<dbReference type="InterPro" id="IPR049391">
    <property type="entry name" value="FAS_pseudo-KR"/>
</dbReference>
<evidence type="ECO:0000256" key="7">
    <source>
        <dbReference type="ARBA" id="ARBA00018769"/>
    </source>
</evidence>
<dbReference type="FunFam" id="3.40.50.720:FF:000209">
    <property type="entry name" value="Polyketide synthase Pks12"/>
    <property type="match status" value="1"/>
</dbReference>
<evidence type="ECO:0000256" key="54">
    <source>
        <dbReference type="ARBA" id="ARBA00048935"/>
    </source>
</evidence>
<dbReference type="InterPro" id="IPR029058">
    <property type="entry name" value="AB_hydrolase_fold"/>
</dbReference>
<name>A0A2A2JWA6_9BILA</name>
<evidence type="ECO:0000256" key="50">
    <source>
        <dbReference type="ARBA" id="ARBA00048571"/>
    </source>
</evidence>
<proteinExistence type="predicted"/>
<evidence type="ECO:0000256" key="65">
    <source>
        <dbReference type="SAM" id="Coils"/>
    </source>
</evidence>
<dbReference type="FunFam" id="1.10.1200.10:FF:000013">
    <property type="entry name" value="Fatty acid synthase"/>
    <property type="match status" value="1"/>
</dbReference>
<evidence type="ECO:0000256" key="40">
    <source>
        <dbReference type="ARBA" id="ARBA00047578"/>
    </source>
</evidence>
<feature type="domain" description="Carrier" evidence="67">
    <location>
        <begin position="2220"/>
        <end position="2297"/>
    </location>
</feature>
<dbReference type="EC" id="2.3.1.41" evidence="6"/>
<dbReference type="GO" id="GO:0004315">
    <property type="term" value="F:3-oxoacyl-[acyl-carrier-protein] synthase activity"/>
    <property type="evidence" value="ECO:0007669"/>
    <property type="project" value="UniProtKB-EC"/>
</dbReference>
<evidence type="ECO:0000256" key="63">
    <source>
        <dbReference type="ARBA" id="ARBA00049533"/>
    </source>
</evidence>
<evidence type="ECO:0000256" key="66">
    <source>
        <dbReference type="SAM" id="MobiDB-lite"/>
    </source>
</evidence>
<comment type="catalytic activity">
    <reaction evidence="60">
        <text>3-oxooctanoyl-[ACP] + NADPH + H(+) = (3R)-hydroxyoctanoyl-[ACP] + NADP(+)</text>
        <dbReference type="Rhea" id="RHEA:41840"/>
        <dbReference type="Rhea" id="RHEA-COMP:9633"/>
        <dbReference type="Rhea" id="RHEA-COMP:9634"/>
        <dbReference type="ChEBI" id="CHEBI:15378"/>
        <dbReference type="ChEBI" id="CHEBI:57783"/>
        <dbReference type="ChEBI" id="CHEBI:58349"/>
        <dbReference type="ChEBI" id="CHEBI:78460"/>
        <dbReference type="ChEBI" id="CHEBI:78461"/>
    </reaction>
    <physiologicalReaction direction="left-to-right" evidence="60">
        <dbReference type="Rhea" id="RHEA:41841"/>
    </physiologicalReaction>
</comment>
<comment type="catalytic activity">
    <reaction evidence="48">
        <text>(2E)-octenoyl-[ACP] + NADPH + H(+) = octanoyl-[ACP] + NADP(+)</text>
        <dbReference type="Rhea" id="RHEA:41848"/>
        <dbReference type="Rhea" id="RHEA-COMP:9635"/>
        <dbReference type="Rhea" id="RHEA-COMP:9636"/>
        <dbReference type="ChEBI" id="CHEBI:15378"/>
        <dbReference type="ChEBI" id="CHEBI:57783"/>
        <dbReference type="ChEBI" id="CHEBI:58349"/>
        <dbReference type="ChEBI" id="CHEBI:78462"/>
        <dbReference type="ChEBI" id="CHEBI:78463"/>
    </reaction>
    <physiologicalReaction direction="left-to-right" evidence="48">
        <dbReference type="Rhea" id="RHEA:41849"/>
    </physiologicalReaction>
</comment>
<dbReference type="SMART" id="SM00822">
    <property type="entry name" value="PKS_KR"/>
    <property type="match status" value="1"/>
</dbReference>
<dbReference type="Gene3D" id="1.10.1470.20">
    <property type="entry name" value="Fatty acid synthase, domain 2"/>
    <property type="match status" value="1"/>
</dbReference>
<dbReference type="PROSITE" id="PS50075">
    <property type="entry name" value="CARRIER"/>
    <property type="match status" value="1"/>
</dbReference>
<comment type="catalytic activity">
    <reaction evidence="43">
        <text>3-oxobutanoyl-[ACP] + NADPH + H(+) = (3R)-hydroxybutanoyl-[ACP] + NADP(+)</text>
        <dbReference type="Rhea" id="RHEA:41804"/>
        <dbReference type="Rhea" id="RHEA-COMP:9625"/>
        <dbReference type="Rhea" id="RHEA-COMP:9626"/>
        <dbReference type="ChEBI" id="CHEBI:15378"/>
        <dbReference type="ChEBI" id="CHEBI:57783"/>
        <dbReference type="ChEBI" id="CHEBI:58349"/>
        <dbReference type="ChEBI" id="CHEBI:78450"/>
        <dbReference type="ChEBI" id="CHEBI:78451"/>
    </reaction>
    <physiologicalReaction direction="left-to-right" evidence="43">
        <dbReference type="Rhea" id="RHEA:41805"/>
    </physiologicalReaction>
</comment>
<dbReference type="InterPro" id="IPR016035">
    <property type="entry name" value="Acyl_Trfase/lysoPLipase"/>
</dbReference>
<comment type="catalytic activity">
    <reaction evidence="38">
        <text>tetradecanoyl-[ACP] + malonyl-[ACP] + H(+) = 3-oxohexadecanoyl-[ACP] + holo-[ACP] + CO2</text>
        <dbReference type="Rhea" id="RHEA:41900"/>
        <dbReference type="Rhea" id="RHEA-COMP:9623"/>
        <dbReference type="Rhea" id="RHEA-COMP:9648"/>
        <dbReference type="Rhea" id="RHEA-COMP:9649"/>
        <dbReference type="Rhea" id="RHEA-COMP:9685"/>
        <dbReference type="ChEBI" id="CHEBI:15378"/>
        <dbReference type="ChEBI" id="CHEBI:16526"/>
        <dbReference type="ChEBI" id="CHEBI:64479"/>
        <dbReference type="ChEBI" id="CHEBI:78449"/>
        <dbReference type="ChEBI" id="CHEBI:78477"/>
        <dbReference type="ChEBI" id="CHEBI:78478"/>
    </reaction>
    <physiologicalReaction direction="left-to-right" evidence="38">
        <dbReference type="Rhea" id="RHEA:41901"/>
    </physiologicalReaction>
</comment>
<dbReference type="CDD" id="cd00833">
    <property type="entry name" value="PKS"/>
    <property type="match status" value="1"/>
</dbReference>
<accession>A0A2A2JWA6</accession>
<dbReference type="EC" id="1.1.1.100" evidence="5"/>
<comment type="catalytic activity">
    <reaction evidence="30">
        <text>(3R)-hydroxyhexadecanoyl-[ACP] = (2E)-hexadecenoyl-[ACP] + H2O</text>
        <dbReference type="Rhea" id="RHEA:41908"/>
        <dbReference type="Rhea" id="RHEA-COMP:9650"/>
        <dbReference type="Rhea" id="RHEA-COMP:9651"/>
        <dbReference type="ChEBI" id="CHEBI:15377"/>
        <dbReference type="ChEBI" id="CHEBI:78480"/>
        <dbReference type="ChEBI" id="CHEBI:78481"/>
    </reaction>
    <physiologicalReaction direction="left-to-right" evidence="30">
        <dbReference type="Rhea" id="RHEA:41909"/>
    </physiologicalReaction>
</comment>
<evidence type="ECO:0000256" key="53">
    <source>
        <dbReference type="ARBA" id="ARBA00048704"/>
    </source>
</evidence>
<dbReference type="InterPro" id="IPR014043">
    <property type="entry name" value="Acyl_transferase_dom"/>
</dbReference>
<comment type="pathway">
    <text evidence="1">Lipid metabolism.</text>
</comment>
<comment type="function">
    <text evidence="32">Fatty acid synthetase is a multifunctional enzyme that catalyzes the de novo biosynthesis of long-chain saturated fatty acids starting from acetyl-CoA and malonyl-CoA in the presence of NADPH. This multifunctional protein contains 7 catalytic activities and a site for the binding of the prosthetic group 4'-phosphopantetheine of the acyl carrier protein ([ACP]) domain.</text>
</comment>
<feature type="active site" description="Proton acceptor; for dehydratase activity" evidence="64">
    <location>
        <position position="931"/>
    </location>
</feature>
<dbReference type="Gene3D" id="3.40.47.10">
    <property type="match status" value="1"/>
</dbReference>
<evidence type="ECO:0000256" key="8">
    <source>
        <dbReference type="ARBA" id="ARBA00022450"/>
    </source>
</evidence>
<evidence type="ECO:0000256" key="49">
    <source>
        <dbReference type="ARBA" id="ARBA00048506"/>
    </source>
</evidence>
<evidence type="ECO:0000256" key="56">
    <source>
        <dbReference type="ARBA" id="ARBA00049109"/>
    </source>
</evidence>
<evidence type="ECO:0000256" key="6">
    <source>
        <dbReference type="ARBA" id="ARBA00013191"/>
    </source>
</evidence>
<dbReference type="SMART" id="SM00823">
    <property type="entry name" value="PKS_PP"/>
    <property type="match status" value="1"/>
</dbReference>
<comment type="catalytic activity">
    <reaction evidence="37">
        <text>3-oxodecanoyl-[ACP] + NADPH + H(+) = (3R)-hydroxydecanoyl-[ACP] + NADP(+)</text>
        <dbReference type="Rhea" id="RHEA:41856"/>
        <dbReference type="Rhea" id="RHEA-COMP:9637"/>
        <dbReference type="Rhea" id="RHEA-COMP:9638"/>
        <dbReference type="ChEBI" id="CHEBI:15378"/>
        <dbReference type="ChEBI" id="CHEBI:57783"/>
        <dbReference type="ChEBI" id="CHEBI:58349"/>
        <dbReference type="ChEBI" id="CHEBI:78464"/>
        <dbReference type="ChEBI" id="CHEBI:78466"/>
    </reaction>
    <physiologicalReaction direction="left-to-right" evidence="37">
        <dbReference type="Rhea" id="RHEA:41857"/>
    </physiologicalReaction>
</comment>
<evidence type="ECO:0000256" key="29">
    <source>
        <dbReference type="ARBA" id="ARBA00023399"/>
    </source>
</evidence>
<evidence type="ECO:0000256" key="24">
    <source>
        <dbReference type="ARBA" id="ARBA00023351"/>
    </source>
</evidence>
<evidence type="ECO:0000256" key="42">
    <source>
        <dbReference type="ARBA" id="ARBA00047897"/>
    </source>
</evidence>
<dbReference type="FunFam" id="3.90.180.10:FF:000015">
    <property type="entry name" value="Fatty acid synthase"/>
    <property type="match status" value="1"/>
</dbReference>
<evidence type="ECO:0000256" key="62">
    <source>
        <dbReference type="ARBA" id="ARBA00049521"/>
    </source>
</evidence>
<dbReference type="SUPFAM" id="SSF55048">
    <property type="entry name" value="Probable ACP-binding domain of malonyl-CoA ACP transacylase"/>
    <property type="match status" value="1"/>
</dbReference>
<evidence type="ECO:0000256" key="51">
    <source>
        <dbReference type="ARBA" id="ARBA00048650"/>
    </source>
</evidence>
<evidence type="ECO:0000256" key="38">
    <source>
        <dbReference type="ARBA" id="ARBA00047451"/>
    </source>
</evidence>
<evidence type="ECO:0000256" key="64">
    <source>
        <dbReference type="PROSITE-ProRule" id="PRU01363"/>
    </source>
</evidence>
<dbReference type="SUPFAM" id="SSF50129">
    <property type="entry name" value="GroES-like"/>
    <property type="match status" value="1"/>
</dbReference>
<sequence length="2627" mass="291594">MDTEKGSGSSDTSGGWERVSDNSQLTEGMNGSADQQPYWKDQDEIVISGVSGRFPRCENVKEFGDLLLAGEDLITEDDLRWPPGFYDLPKRHGKLKDLKKFDAQFFSVTPKQANYMDPQVRMLLEVSWEAMIDAGINPVDLRGSRTGVFVGCSASETSGALTQDPETVTGYTLTGCVRSMFSNRISYTFDLQGPSFSVDTACSSSLLALQLAVDAIRQKQCDAAIVAGAHLTLTPTAALQFLRLGMLTDKGSCRSFDDSGDGYCRTEGVAAIFIQRRSKANRIYASVLHAKSNTDGYKEQGITFPSGERQAQLLEEVYSEAGIDPNQVYYVETHGTGTKVGDPQEANAIAQVFCSNRQGSLLIGSVKSNMGHAEPASGVCSLAKVCLAIERQSIPPNLHFNTPNQYIPALTDGRLKVVTEPTPLPGGIIGVNSFGFGGSNTHVILRAADHVAPTIQPPSFTKIITYCGRTQEAVNYVFENVENSIDDLYLQALLSNQANLPAKDTPFRGYMLINREGNQAPIKDIQKVSITEPRPIYFVYSGMGSQWPGMGIKLMEIPIFNDSLKQSSKTLEEFGLDVYKMLCNPDPEQYKGNTLNCMLAITAIQIALTDLLTAIGVTPDGIIGHSTGEMGCGYADGGITREQTMRLAYHRGMTIMKHKEIKGAMAAVGLTWEEVQAQAPEGVVAACHNGADSVTISGDAEQVTKFCDQLQEKGIFAKIVDTSGIPFHSPAMLSVKQEMYECMLTAVPEPKPRSSRWISTSIPQSEWESDLASTCSAEYHVNNACSPVLFYEALQNIPANAVVIEIAPHSLMQAVLRRALTKTIANIGLMNRPKSETDNELESFLASIGKIYQSGVNLRHSEMYPGSQLKGPVPKGTPMIGPMWKWDHSLDWPTIDGKQMISGGGGSIPASATYNIDPFAADSKETYLLDHAIDGRVLYPFTGHMVLAWKTLCKLKGVDFQKTPVVFENINVYSATIVTKPIKLDVVMTPGNGQFEIISEEQVCASGRIYIPDENQPFYYGNLQDIRTSEIADRIELDTEDAYKEFLLRGYEYGQAFRGIYKTCNSGERGYLYWTGNWVTFLDSLLQTALLAERADTLRLPTRVRHLRIDPAKHLEHVFEKDGIQVVELRNDHCTNGCVAGGVECCDLTVHTVSRRIQCSGQLYHEKIFFVPHFDSNCLLDFPREKGILEQYKAVLHKVLYRGLKKWKDAGVLSKLKHGRALETAMCALNQITASEEIDQHQLSRFNDDSKCSLLHAFDLIFQIDPTSPDFEQQVQQNMKDRRPIVETDRLWGGCLVLDRVLKSQQDICIENSAGHNAKYVGVELVTTDQLKVCQESLSSHPLLEMSWTVVGPEVEQLETNTLEQLGAQKVKLTLDENFQGHNEVKNKDYLLIDKVLSRKSDPIAYLNACKHLLRDDGFAIIVEVTKDYEVALPIHALLDQEISIASGRKYESYLDHDSLLHIFKEAGFKLCNFQTDSSLMTTAYIIRKECSQKKDPVFVDVDDVKEFTWIEPLQKIIEDRLNEPDWKTIWLTNTKVRNNGVVGLALCFVEENLKANRFRSLIDMSVKKETRSGPAVLHLEDEPVKKIIDMDLHANNFKDGVFGSLRHCVVKDDELHTTRECEHAFINTLTRGDVSSLTWFESPNQFFNAIPNRRASHELCSVYYAPINFRDVMLAYGRLPPDAIPGNFADRECLLGMEFAGRLKDGTRLMGILPAQALATSVVVDREFAWVVPSNWSLAEASTVPVVYTTAYYALVRRGQIKRGDKVLIHGGAGGVGQAAIAVALSYGCEVFTTVGNKDKREYLKKKFPQLKEHHFANSRSADFELHIRQHTKGRGVDIVLNSLAHEMLQASLRCLARHGRFLEIGKVDLAQNSSLGMSKLLDNVSVHGILLDAIMDPTVGDFDEWKEVAKLLEAGIKSNVVQPLPASTFSADKAEEAFRFMSAGKHIGKVVMEIRKEEPERQALPSKISVRAICRTLCHPQHVYLITGGLGGFGLELAQWLINRGARKLVLTSRSGIRTGYQARCIHFWRRTGISVLISTLNIARADDADELIKQCQAMGPVGGVFHLAMVLRDCLFENQNIKNFKDAAEAKYDGTINLDNATRKFCSNDNLRWFVVFSSITSGRGNAGQTNYGWSNSTMERMIEHRREDGFPGIAIQWGAIGDVGVILENMGDNNTVVGGTLPQRMPSCLASLDLFLAWNHPIVSSYIKADMGQKKSAGGGNLLQTIAHILGVNDVSQLNPDANLGDLGLDSLMGVEIKQALERDYDIVLSMKDIRTLTLNKLQQLAENGGQGNTTLQSTELDIRKEGEAAAEQNTVEQLEKQMNQLFKMRVDVNDLDPQDAVLKTNKVDEGPTTFFVHSIEGIATPLKRVMNKCEFPAYCFQSTKDVPQDSIENVARHYIREMKKIQPQGPYRIVGYSYGACIGFEMATMLQETDGPDAVERLILLDGSHLYMQTYRNVYRMAFGVTGDSLVNNPLFESEIMCAMTLRFANVDYKKFRVELLQQPGFKARIQKVVETVMTTGLFKSPETIAFACEAMRSKFLMADKYKPDKKFHGLITLIRAEQGAAREEDVGQDYGISQVSDESKVYVVEGDHDTFVQGKTSVKTVSIINQLIKGTPPAASS</sequence>
<dbReference type="InterPro" id="IPR050091">
    <property type="entry name" value="PKS_NRPS_Biosynth_Enz"/>
</dbReference>
<evidence type="ECO:0000256" key="35">
    <source>
        <dbReference type="ARBA" id="ARBA00047394"/>
    </source>
</evidence>
<keyword evidence="16" id="KW-0663">Pyridoxal phosphate</keyword>
<dbReference type="CDD" id="cd05195">
    <property type="entry name" value="enoyl_red"/>
    <property type="match status" value="1"/>
</dbReference>
<evidence type="ECO:0000259" key="69">
    <source>
        <dbReference type="PROSITE" id="PS52019"/>
    </source>
</evidence>
<dbReference type="EC" id="1.3.1.39" evidence="2"/>
<dbReference type="SUPFAM" id="SSF51735">
    <property type="entry name" value="NAD(P)-binding Rossmann-fold domains"/>
    <property type="match status" value="2"/>
</dbReference>
<feature type="compositionally biased region" description="Polar residues" evidence="66">
    <location>
        <begin position="1"/>
        <end position="13"/>
    </location>
</feature>
<dbReference type="InterPro" id="IPR036291">
    <property type="entry name" value="NAD(P)-bd_dom_sf"/>
</dbReference>
<dbReference type="Gene3D" id="3.40.50.1820">
    <property type="entry name" value="alpha/beta hydrolase"/>
    <property type="match status" value="1"/>
</dbReference>
<dbReference type="InterPro" id="IPR042104">
    <property type="entry name" value="PKS_dehydratase_sf"/>
</dbReference>
<comment type="catalytic activity">
    <reaction evidence="46">
        <text>(2E)-dodecenoyl-[ACP] + NADPH + H(+) = dodecanoyl-[ACP] + NADP(+)</text>
        <dbReference type="Rhea" id="RHEA:41880"/>
        <dbReference type="Rhea" id="RHEA-COMP:9643"/>
        <dbReference type="Rhea" id="RHEA-COMP:9644"/>
        <dbReference type="ChEBI" id="CHEBI:15378"/>
        <dbReference type="ChEBI" id="CHEBI:57783"/>
        <dbReference type="ChEBI" id="CHEBI:58349"/>
        <dbReference type="ChEBI" id="CHEBI:65264"/>
        <dbReference type="ChEBI" id="CHEBI:78472"/>
    </reaction>
    <physiologicalReaction direction="left-to-right" evidence="46">
        <dbReference type="Rhea" id="RHEA:41881"/>
    </physiologicalReaction>
</comment>
<comment type="catalytic activity">
    <reaction evidence="56">
        <text>decanoyl-[ACP] + malonyl-[ACP] + H(+) = 3-oxododecanoyl-[ACP] + holo-[ACP] + CO2</text>
        <dbReference type="Rhea" id="RHEA:41868"/>
        <dbReference type="Rhea" id="RHEA-COMP:9623"/>
        <dbReference type="Rhea" id="RHEA-COMP:9640"/>
        <dbReference type="Rhea" id="RHEA-COMP:9641"/>
        <dbReference type="Rhea" id="RHEA-COMP:9685"/>
        <dbReference type="ChEBI" id="CHEBI:15378"/>
        <dbReference type="ChEBI" id="CHEBI:16526"/>
        <dbReference type="ChEBI" id="CHEBI:64479"/>
        <dbReference type="ChEBI" id="CHEBI:78449"/>
        <dbReference type="ChEBI" id="CHEBI:78468"/>
        <dbReference type="ChEBI" id="CHEBI:78469"/>
    </reaction>
    <physiologicalReaction direction="left-to-right" evidence="56">
        <dbReference type="Rhea" id="RHEA:41869"/>
    </physiologicalReaction>
</comment>
<dbReference type="OrthoDB" id="329835at2759"/>
<evidence type="ECO:0000256" key="22">
    <source>
        <dbReference type="ARBA" id="ARBA00023268"/>
    </source>
</evidence>
<dbReference type="GO" id="GO:0004313">
    <property type="term" value="F:[acyl-carrier-protein] S-acetyltransferase activity"/>
    <property type="evidence" value="ECO:0007669"/>
    <property type="project" value="UniProtKB-EC"/>
</dbReference>
<evidence type="ECO:0000256" key="21">
    <source>
        <dbReference type="ARBA" id="ARBA00023160"/>
    </source>
</evidence>
<evidence type="ECO:0000256" key="41">
    <source>
        <dbReference type="ARBA" id="ARBA00047810"/>
    </source>
</evidence>
<dbReference type="InterPro" id="IPR011032">
    <property type="entry name" value="GroES-like_sf"/>
</dbReference>
<comment type="catalytic activity">
    <reaction evidence="23">
        <text>(3R)-hydroxyoctanoyl-[ACP] = (2E)-octenoyl-[ACP] + H2O</text>
        <dbReference type="Rhea" id="RHEA:41844"/>
        <dbReference type="Rhea" id="RHEA-COMP:9634"/>
        <dbReference type="Rhea" id="RHEA-COMP:9635"/>
        <dbReference type="ChEBI" id="CHEBI:15377"/>
        <dbReference type="ChEBI" id="CHEBI:78461"/>
        <dbReference type="ChEBI" id="CHEBI:78462"/>
    </reaction>
    <physiologicalReaction direction="left-to-right" evidence="23">
        <dbReference type="Rhea" id="RHEA:41845"/>
    </physiologicalReaction>
</comment>
<evidence type="ECO:0000256" key="10">
    <source>
        <dbReference type="ARBA" id="ARBA00022553"/>
    </source>
</evidence>
<comment type="catalytic activity">
    <reaction evidence="62">
        <text>(2E)-decenoyl-[ACP] + NADPH + H(+) = decanoyl-[ACP] + NADP(+)</text>
        <dbReference type="Rhea" id="RHEA:41864"/>
        <dbReference type="Rhea" id="RHEA-COMP:9639"/>
        <dbReference type="Rhea" id="RHEA-COMP:9640"/>
        <dbReference type="ChEBI" id="CHEBI:15378"/>
        <dbReference type="ChEBI" id="CHEBI:57783"/>
        <dbReference type="ChEBI" id="CHEBI:58349"/>
        <dbReference type="ChEBI" id="CHEBI:78467"/>
        <dbReference type="ChEBI" id="CHEBI:78468"/>
    </reaction>
    <physiologicalReaction direction="left-to-right" evidence="62">
        <dbReference type="Rhea" id="RHEA:41865"/>
    </physiologicalReaction>
</comment>
<dbReference type="SUPFAM" id="SSF53335">
    <property type="entry name" value="S-adenosyl-L-methionine-dependent methyltransferases"/>
    <property type="match status" value="1"/>
</dbReference>
<feature type="active site" description="Proton donor; for dehydratase activity" evidence="64">
    <location>
        <position position="1083"/>
    </location>
</feature>
<evidence type="ECO:0000256" key="33">
    <source>
        <dbReference type="ARBA" id="ARBA00044883"/>
    </source>
</evidence>
<dbReference type="InterPro" id="IPR014030">
    <property type="entry name" value="Ketoacyl_synth_N"/>
</dbReference>
<dbReference type="CDD" id="cd08954">
    <property type="entry name" value="KR_1_FAS_SDR_x"/>
    <property type="match status" value="1"/>
</dbReference>
<comment type="catalytic activity">
    <reaction evidence="33">
        <text>acetyl-CoA + n malonyl-CoA + 2n NADPH + 2n H(+) = a long-chain fatty acid + (n+1) CoA + n CO2 + 2n NADP(+).</text>
        <dbReference type="EC" id="2.3.1.85"/>
    </reaction>
</comment>
<dbReference type="Gene3D" id="3.90.180.10">
    <property type="entry name" value="Medium-chain alcohol dehydrogenases, catalytic domain"/>
    <property type="match status" value="1"/>
</dbReference>
<dbReference type="Pfam" id="PF13602">
    <property type="entry name" value="ADH_zinc_N_2"/>
    <property type="match status" value="1"/>
</dbReference>
<keyword evidence="21" id="KW-0275">Fatty acid biosynthesis</keyword>
<dbReference type="UniPathway" id="UPA00094"/>
<keyword evidence="15" id="KW-0521">NADP</keyword>
<comment type="catalytic activity">
    <reaction evidence="24">
        <text>(3R)-hydroxydodecanoyl-[ACP] = (2E)-dodecenoyl-[ACP] + H2O</text>
        <dbReference type="Rhea" id="RHEA:41876"/>
        <dbReference type="Rhea" id="RHEA-COMP:9642"/>
        <dbReference type="Rhea" id="RHEA-COMP:9643"/>
        <dbReference type="ChEBI" id="CHEBI:15377"/>
        <dbReference type="ChEBI" id="CHEBI:78470"/>
        <dbReference type="ChEBI" id="CHEBI:78472"/>
    </reaction>
    <physiologicalReaction direction="left-to-right" evidence="24">
        <dbReference type="Rhea" id="RHEA:41877"/>
    </physiologicalReaction>
</comment>
<evidence type="ECO:0000256" key="59">
    <source>
        <dbReference type="ARBA" id="ARBA00049414"/>
    </source>
</evidence>
<evidence type="ECO:0000256" key="18">
    <source>
        <dbReference type="ARBA" id="ARBA00023002"/>
    </source>
</evidence>
<evidence type="ECO:0000313" key="71">
    <source>
        <dbReference type="Proteomes" id="UP000218231"/>
    </source>
</evidence>
<evidence type="ECO:0000256" key="30">
    <source>
        <dbReference type="ARBA" id="ARBA00023401"/>
    </source>
</evidence>
<comment type="catalytic activity">
    <reaction evidence="26">
        <text>(3R)-hydroxydecanoyl-[ACP] = (2E)-decenoyl-[ACP] + H2O</text>
        <dbReference type="Rhea" id="RHEA:41860"/>
        <dbReference type="Rhea" id="RHEA-COMP:9638"/>
        <dbReference type="Rhea" id="RHEA-COMP:9639"/>
        <dbReference type="ChEBI" id="CHEBI:15377"/>
        <dbReference type="ChEBI" id="CHEBI:78466"/>
        <dbReference type="ChEBI" id="CHEBI:78467"/>
    </reaction>
    <physiologicalReaction direction="left-to-right" evidence="26">
        <dbReference type="Rhea" id="RHEA:41861"/>
    </physiologicalReaction>
</comment>
<dbReference type="Gene3D" id="3.40.366.10">
    <property type="entry name" value="Malonyl-Coenzyme A Acyl Carrier Protein, domain 2"/>
    <property type="match status" value="1"/>
</dbReference>
<dbReference type="InterPro" id="IPR001031">
    <property type="entry name" value="Thioesterase"/>
</dbReference>
<evidence type="ECO:0000256" key="43">
    <source>
        <dbReference type="ARBA" id="ARBA00047953"/>
    </source>
</evidence>
<dbReference type="EC" id="2.3.1.85" evidence="4"/>
<keyword evidence="10" id="KW-0597">Phosphoprotein</keyword>
<evidence type="ECO:0000256" key="5">
    <source>
        <dbReference type="ARBA" id="ARBA00012948"/>
    </source>
</evidence>
<keyword evidence="13" id="KW-0378">Hydrolase</keyword>
<feature type="coiled-coil region" evidence="65">
    <location>
        <begin position="2313"/>
        <end position="2340"/>
    </location>
</feature>
<comment type="catalytic activity">
    <reaction evidence="28">
        <text>(3R)-hydroxytetradecanoyl-[ACP] = (2E)-tetradecenoyl-[ACP] + H2O</text>
        <dbReference type="Rhea" id="RHEA:41892"/>
        <dbReference type="Rhea" id="RHEA-COMP:9646"/>
        <dbReference type="Rhea" id="RHEA-COMP:9647"/>
        <dbReference type="ChEBI" id="CHEBI:15377"/>
        <dbReference type="ChEBI" id="CHEBI:78474"/>
        <dbReference type="ChEBI" id="CHEBI:78475"/>
    </reaction>
    <physiologicalReaction direction="left-to-right" evidence="28">
        <dbReference type="Rhea" id="RHEA:41893"/>
    </physiologicalReaction>
</comment>
<comment type="catalytic activity">
    <reaction evidence="31">
        <text>(3R)-hydroxybutanoyl-[ACP] = (2E)-butenoyl-[ACP] + H2O</text>
        <dbReference type="Rhea" id="RHEA:41808"/>
        <dbReference type="Rhea" id="RHEA-COMP:9626"/>
        <dbReference type="Rhea" id="RHEA-COMP:9627"/>
        <dbReference type="ChEBI" id="CHEBI:15377"/>
        <dbReference type="ChEBI" id="CHEBI:78451"/>
        <dbReference type="ChEBI" id="CHEBI:78453"/>
    </reaction>
    <physiologicalReaction direction="left-to-right" evidence="31">
        <dbReference type="Rhea" id="RHEA:41809"/>
    </physiologicalReaction>
</comment>
<evidence type="ECO:0000259" key="67">
    <source>
        <dbReference type="PROSITE" id="PS50075"/>
    </source>
</evidence>
<evidence type="ECO:0000256" key="9">
    <source>
        <dbReference type="ARBA" id="ARBA00022516"/>
    </source>
</evidence>
<dbReference type="Gene3D" id="3.30.70.3290">
    <property type="match status" value="1"/>
</dbReference>
<keyword evidence="65" id="KW-0175">Coiled coil</keyword>
<comment type="catalytic activity">
    <reaction evidence="34">
        <text>3-oxooctadecanoyl-[ACP] + NADPH + H(+) = (3R)-hydroxyoctadecanoyl-[ACP] + NADP(+)</text>
        <dbReference type="Rhea" id="RHEA:41920"/>
        <dbReference type="Rhea" id="RHEA-COMP:9653"/>
        <dbReference type="Rhea" id="RHEA-COMP:9654"/>
        <dbReference type="ChEBI" id="CHEBI:15378"/>
        <dbReference type="ChEBI" id="CHEBI:57783"/>
        <dbReference type="ChEBI" id="CHEBI:58349"/>
        <dbReference type="ChEBI" id="CHEBI:78487"/>
        <dbReference type="ChEBI" id="CHEBI:78488"/>
    </reaction>
    <physiologicalReaction direction="left-to-right" evidence="34">
        <dbReference type="Rhea" id="RHEA:41921"/>
    </physiologicalReaction>
</comment>
<evidence type="ECO:0000256" key="58">
    <source>
        <dbReference type="ARBA" id="ARBA00049263"/>
    </source>
</evidence>
<dbReference type="Pfam" id="PF08659">
    <property type="entry name" value="KR"/>
    <property type="match status" value="1"/>
</dbReference>
<organism evidence="70 71">
    <name type="scientific">Diploscapter pachys</name>
    <dbReference type="NCBI Taxonomy" id="2018661"/>
    <lineage>
        <taxon>Eukaryota</taxon>
        <taxon>Metazoa</taxon>
        <taxon>Ecdysozoa</taxon>
        <taxon>Nematoda</taxon>
        <taxon>Chromadorea</taxon>
        <taxon>Rhabditida</taxon>
        <taxon>Rhabditina</taxon>
        <taxon>Rhabditomorpha</taxon>
        <taxon>Rhabditoidea</taxon>
        <taxon>Rhabditidae</taxon>
        <taxon>Diploscapter</taxon>
    </lineage>
</organism>
<dbReference type="InterPro" id="IPR013968">
    <property type="entry name" value="PKS_KR"/>
</dbReference>
<comment type="catalytic activity">
    <reaction evidence="57">
        <text>(2E)-tetradecenoyl-[ACP] + NADPH + H(+) = tetradecanoyl-[ACP] + NADP(+)</text>
        <dbReference type="Rhea" id="RHEA:41896"/>
        <dbReference type="Rhea" id="RHEA-COMP:9647"/>
        <dbReference type="Rhea" id="RHEA-COMP:9648"/>
        <dbReference type="ChEBI" id="CHEBI:15378"/>
        <dbReference type="ChEBI" id="CHEBI:57783"/>
        <dbReference type="ChEBI" id="CHEBI:58349"/>
        <dbReference type="ChEBI" id="CHEBI:78475"/>
        <dbReference type="ChEBI" id="CHEBI:78477"/>
    </reaction>
    <physiologicalReaction direction="left-to-right" evidence="57">
        <dbReference type="Rhea" id="RHEA:41897"/>
    </physiologicalReaction>
</comment>
<dbReference type="PROSITE" id="PS00606">
    <property type="entry name" value="KS3_1"/>
    <property type="match status" value="1"/>
</dbReference>
<dbReference type="EMBL" id="LIAE01010181">
    <property type="protein sequence ID" value="PAV65933.1"/>
    <property type="molecule type" value="Genomic_DNA"/>
</dbReference>
<keyword evidence="20" id="KW-0443">Lipid metabolism</keyword>
<dbReference type="InterPro" id="IPR057326">
    <property type="entry name" value="KR_dom"/>
</dbReference>
<dbReference type="STRING" id="2018661.A0A2A2JWA6"/>
<dbReference type="InterPro" id="IPR020843">
    <property type="entry name" value="ER"/>
</dbReference>
<dbReference type="Gene3D" id="1.10.1200.10">
    <property type="entry name" value="ACP-like"/>
    <property type="match status" value="1"/>
</dbReference>
<dbReference type="SUPFAM" id="SSF52151">
    <property type="entry name" value="FabD/lysophospholipase-like"/>
    <property type="match status" value="1"/>
</dbReference>
<comment type="catalytic activity">
    <reaction evidence="44">
        <text>acetyl-[ACP] + malonyl-[ACP] + H(+) = 3-oxobutanoyl-[ACP] + holo-[ACP] + CO2</text>
        <dbReference type="Rhea" id="RHEA:41800"/>
        <dbReference type="Rhea" id="RHEA-COMP:9621"/>
        <dbReference type="Rhea" id="RHEA-COMP:9623"/>
        <dbReference type="Rhea" id="RHEA-COMP:9625"/>
        <dbReference type="Rhea" id="RHEA-COMP:9685"/>
        <dbReference type="ChEBI" id="CHEBI:15378"/>
        <dbReference type="ChEBI" id="CHEBI:16526"/>
        <dbReference type="ChEBI" id="CHEBI:64479"/>
        <dbReference type="ChEBI" id="CHEBI:78446"/>
        <dbReference type="ChEBI" id="CHEBI:78449"/>
        <dbReference type="ChEBI" id="CHEBI:78450"/>
    </reaction>
    <physiologicalReaction direction="left-to-right" evidence="44">
        <dbReference type="Rhea" id="RHEA:41801"/>
    </physiologicalReaction>
</comment>
<dbReference type="InterPro" id="IPR014031">
    <property type="entry name" value="Ketoacyl_synth_C"/>
</dbReference>
<dbReference type="Gene3D" id="3.40.50.720">
    <property type="entry name" value="NAD(P)-binding Rossmann-like Domain"/>
    <property type="match status" value="1"/>
</dbReference>
<evidence type="ECO:0000259" key="68">
    <source>
        <dbReference type="PROSITE" id="PS52004"/>
    </source>
</evidence>
<evidence type="ECO:0000256" key="31">
    <source>
        <dbReference type="ARBA" id="ARBA00023402"/>
    </source>
</evidence>
<keyword evidence="18" id="KW-0560">Oxidoreductase</keyword>
<dbReference type="InterPro" id="IPR032821">
    <property type="entry name" value="PKS_assoc"/>
</dbReference>
<evidence type="ECO:0000256" key="28">
    <source>
        <dbReference type="ARBA" id="ARBA00023398"/>
    </source>
</evidence>
<gene>
    <name evidence="70" type="ORF">WR25_08793</name>
</gene>
<dbReference type="InterPro" id="IPR016039">
    <property type="entry name" value="Thiolase-like"/>
</dbReference>
<dbReference type="Pfam" id="PF16197">
    <property type="entry name" value="KAsynt_C_assoc"/>
    <property type="match status" value="1"/>
</dbReference>
<evidence type="ECO:0000256" key="4">
    <source>
        <dbReference type="ARBA" id="ARBA00012873"/>
    </source>
</evidence>
<evidence type="ECO:0000256" key="37">
    <source>
        <dbReference type="ARBA" id="ARBA00047440"/>
    </source>
</evidence>
<dbReference type="InterPro" id="IPR009081">
    <property type="entry name" value="PP-bd_ACP"/>
</dbReference>
<keyword evidence="8" id="KW-0596">Phosphopantetheine</keyword>
<comment type="catalytic activity">
    <reaction evidence="25">
        <text>(3R)-hydroxyhexanoyl-[ACP] = (2E)-hexenoyl-[ACP] + H2O</text>
        <dbReference type="Rhea" id="RHEA:41828"/>
        <dbReference type="Rhea" id="RHEA-COMP:9630"/>
        <dbReference type="Rhea" id="RHEA-COMP:9631"/>
        <dbReference type="ChEBI" id="CHEBI:15377"/>
        <dbReference type="ChEBI" id="CHEBI:78457"/>
        <dbReference type="ChEBI" id="CHEBI:78458"/>
    </reaction>
    <physiologicalReaction direction="left-to-right" evidence="25">
        <dbReference type="Rhea" id="RHEA:41829"/>
    </physiologicalReaction>
</comment>
<dbReference type="Gene3D" id="3.10.129.110">
    <property type="entry name" value="Polyketide synthase dehydratase"/>
    <property type="match status" value="1"/>
</dbReference>
<dbReference type="GO" id="GO:0006633">
    <property type="term" value="P:fatty acid biosynthetic process"/>
    <property type="evidence" value="ECO:0007669"/>
    <property type="project" value="UniProtKB-UniPathway"/>
</dbReference>
<dbReference type="PROSITE" id="PS52004">
    <property type="entry name" value="KS3_2"/>
    <property type="match status" value="1"/>
</dbReference>
<dbReference type="GO" id="GO:0141148">
    <property type="term" value="F:enoyl-[acyl-carrier-protein] reductase (NADPH) activity"/>
    <property type="evidence" value="ECO:0007669"/>
    <property type="project" value="UniProtKB-EC"/>
</dbReference>
<dbReference type="InterPro" id="IPR049900">
    <property type="entry name" value="PKS_mFAS_DH"/>
</dbReference>
<comment type="catalytic activity">
    <reaction evidence="29">
        <text>(3R)-hydroxyoctadecanoyl-[ACP] = (2E)-octadecenoyl-[ACP] + H2O</text>
        <dbReference type="Rhea" id="RHEA:41924"/>
        <dbReference type="Rhea" id="RHEA-COMP:9654"/>
        <dbReference type="Rhea" id="RHEA-COMP:9655"/>
        <dbReference type="ChEBI" id="CHEBI:15377"/>
        <dbReference type="ChEBI" id="CHEBI:78488"/>
        <dbReference type="ChEBI" id="CHEBI:78489"/>
    </reaction>
    <physiologicalReaction direction="left-to-right" evidence="29">
        <dbReference type="Rhea" id="RHEA:41925"/>
    </physiologicalReaction>
</comment>
<dbReference type="GO" id="GO:0004316">
    <property type="term" value="F:3-oxoacyl-[acyl-carrier-protein] reductase (NADPH) activity"/>
    <property type="evidence" value="ECO:0007669"/>
    <property type="project" value="UniProtKB-EC"/>
</dbReference>
<evidence type="ECO:0000256" key="17">
    <source>
        <dbReference type="ARBA" id="ARBA00022990"/>
    </source>
</evidence>
<comment type="caution">
    <text evidence="70">The sequence shown here is derived from an EMBL/GenBank/DDBJ whole genome shotgun (WGS) entry which is preliminary data.</text>
</comment>
<dbReference type="SUPFAM" id="SSF53901">
    <property type="entry name" value="Thiolase-like"/>
    <property type="match status" value="1"/>
</dbReference>
<comment type="catalytic activity">
    <reaction evidence="54">
        <text>3-oxotetradecanoyl-[ACP] + NADPH + H(+) = (3R)-hydroxytetradecanoyl-[ACP] + NADP(+)</text>
        <dbReference type="Rhea" id="RHEA:41888"/>
        <dbReference type="Rhea" id="RHEA-COMP:9645"/>
        <dbReference type="Rhea" id="RHEA-COMP:9646"/>
        <dbReference type="ChEBI" id="CHEBI:15378"/>
        <dbReference type="ChEBI" id="CHEBI:57783"/>
        <dbReference type="ChEBI" id="CHEBI:58349"/>
        <dbReference type="ChEBI" id="CHEBI:78473"/>
        <dbReference type="ChEBI" id="CHEBI:78474"/>
    </reaction>
    <physiologicalReaction direction="left-to-right" evidence="54">
        <dbReference type="Rhea" id="RHEA:41889"/>
    </physiologicalReaction>
</comment>
<dbReference type="Pfam" id="PF00109">
    <property type="entry name" value="ketoacyl-synt"/>
    <property type="match status" value="1"/>
</dbReference>
<dbReference type="SMART" id="SM00827">
    <property type="entry name" value="PKS_AT"/>
    <property type="match status" value="1"/>
</dbReference>
<feature type="domain" description="Ketosynthase family 3 (KS3)" evidence="68">
    <location>
        <begin position="42"/>
        <end position="447"/>
    </location>
</feature>
<dbReference type="InterPro" id="IPR020806">
    <property type="entry name" value="PKS_PP-bd"/>
</dbReference>
<dbReference type="PANTHER" id="PTHR43775:SF7">
    <property type="entry name" value="FATTY ACID SYNTHASE"/>
    <property type="match status" value="1"/>
</dbReference>
<evidence type="ECO:0000256" key="1">
    <source>
        <dbReference type="ARBA" id="ARBA00005189"/>
    </source>
</evidence>
<evidence type="ECO:0000256" key="16">
    <source>
        <dbReference type="ARBA" id="ARBA00022898"/>
    </source>
</evidence>
<dbReference type="GO" id="GO:0004312">
    <property type="term" value="F:fatty acid synthase activity"/>
    <property type="evidence" value="ECO:0007669"/>
    <property type="project" value="UniProtKB-EC"/>
</dbReference>
<comment type="catalytic activity">
    <reaction evidence="50">
        <text>3-oxohexanoyl-[ACP] + NADPH + H(+) = (3R)-hydroxyhexanoyl-[ACP] + NADP(+)</text>
        <dbReference type="Rhea" id="RHEA:41824"/>
        <dbReference type="Rhea" id="RHEA-COMP:9629"/>
        <dbReference type="Rhea" id="RHEA-COMP:9630"/>
        <dbReference type="ChEBI" id="CHEBI:15378"/>
        <dbReference type="ChEBI" id="CHEBI:57783"/>
        <dbReference type="ChEBI" id="CHEBI:58349"/>
        <dbReference type="ChEBI" id="CHEBI:78456"/>
        <dbReference type="ChEBI" id="CHEBI:78457"/>
    </reaction>
    <physiologicalReaction direction="left-to-right" evidence="50">
        <dbReference type="Rhea" id="RHEA:41825"/>
    </physiologicalReaction>
</comment>
<dbReference type="EC" id="3.1.2.14" evidence="3"/>
<comment type="catalytic activity">
    <reaction evidence="40">
        <text>dodecanoyl-[ACP] + malonyl-[ACP] + H(+) = 3-oxotetradecanoyl-[ACP] + holo-[ACP] + CO2</text>
        <dbReference type="Rhea" id="RHEA:41884"/>
        <dbReference type="Rhea" id="RHEA-COMP:9623"/>
        <dbReference type="Rhea" id="RHEA-COMP:9644"/>
        <dbReference type="Rhea" id="RHEA-COMP:9645"/>
        <dbReference type="Rhea" id="RHEA-COMP:9685"/>
        <dbReference type="ChEBI" id="CHEBI:15378"/>
        <dbReference type="ChEBI" id="CHEBI:16526"/>
        <dbReference type="ChEBI" id="CHEBI:64479"/>
        <dbReference type="ChEBI" id="CHEBI:65264"/>
        <dbReference type="ChEBI" id="CHEBI:78449"/>
        <dbReference type="ChEBI" id="CHEBI:78473"/>
    </reaction>
    <physiologicalReaction direction="left-to-right" evidence="40">
        <dbReference type="Rhea" id="RHEA:41885"/>
    </physiologicalReaction>
</comment>
<dbReference type="InterPro" id="IPR018201">
    <property type="entry name" value="Ketoacyl_synth_AS"/>
</dbReference>
<reference evidence="70 71" key="1">
    <citation type="journal article" date="2017" name="Curr. Biol.">
        <title>Genome architecture and evolution of a unichromosomal asexual nematode.</title>
        <authorList>
            <person name="Fradin H."/>
            <person name="Zegar C."/>
            <person name="Gutwein M."/>
            <person name="Lucas J."/>
            <person name="Kovtun M."/>
            <person name="Corcoran D."/>
            <person name="Baugh L.R."/>
            <person name="Kiontke K."/>
            <person name="Gunsalus K."/>
            <person name="Fitch D.H."/>
            <person name="Piano F."/>
        </authorList>
    </citation>
    <scope>NUCLEOTIDE SEQUENCE [LARGE SCALE GENOMIC DNA]</scope>
    <source>
        <strain evidence="70">PF1309</strain>
    </source>
</reference>
<dbReference type="Pfam" id="PF00550">
    <property type="entry name" value="PP-binding"/>
    <property type="match status" value="1"/>
</dbReference>
<keyword evidence="71" id="KW-1185">Reference proteome</keyword>
<dbReference type="InterPro" id="IPR036736">
    <property type="entry name" value="ACP-like_sf"/>
</dbReference>
<evidence type="ECO:0000256" key="23">
    <source>
        <dbReference type="ARBA" id="ARBA00023332"/>
    </source>
</evidence>
<dbReference type="GO" id="GO:0019171">
    <property type="term" value="F:(3R)-hydroxyacyl-[acyl-carrier-protein] dehydratase activity"/>
    <property type="evidence" value="ECO:0007669"/>
    <property type="project" value="UniProtKB-EC"/>
</dbReference>
<keyword evidence="22" id="KW-0511">Multifunctional enzyme</keyword>
<dbReference type="Pfam" id="PF21149">
    <property type="entry name" value="FAS_pseudo-KR"/>
    <property type="match status" value="1"/>
</dbReference>
<feature type="region of interest" description="Disordered" evidence="66">
    <location>
        <begin position="1"/>
        <end position="38"/>
    </location>
</feature>
<evidence type="ECO:0000256" key="19">
    <source>
        <dbReference type="ARBA" id="ARBA00023027"/>
    </source>
</evidence>
<feature type="region of interest" description="N-terminal hotdog fold" evidence="64">
    <location>
        <begin position="893"/>
        <end position="1016"/>
    </location>
</feature>
<evidence type="ECO:0000256" key="2">
    <source>
        <dbReference type="ARBA" id="ARBA00012004"/>
    </source>
</evidence>
<evidence type="ECO:0000256" key="44">
    <source>
        <dbReference type="ARBA" id="ARBA00047961"/>
    </source>
</evidence>
<dbReference type="PANTHER" id="PTHR43775">
    <property type="entry name" value="FATTY ACID SYNTHASE"/>
    <property type="match status" value="1"/>
</dbReference>
<comment type="catalytic activity">
    <reaction evidence="55">
        <text>(2E)-octadecenoyl-[ACP] + NADPH + H(+) = octadecanoyl-[ACP] + NADP(+)</text>
        <dbReference type="Rhea" id="RHEA:41928"/>
        <dbReference type="Rhea" id="RHEA-COMP:9655"/>
        <dbReference type="Rhea" id="RHEA-COMP:9656"/>
        <dbReference type="ChEBI" id="CHEBI:15378"/>
        <dbReference type="ChEBI" id="CHEBI:57783"/>
        <dbReference type="ChEBI" id="CHEBI:58349"/>
        <dbReference type="ChEBI" id="CHEBI:78489"/>
        <dbReference type="ChEBI" id="CHEBI:78495"/>
    </reaction>
    <physiologicalReaction direction="left-to-right" evidence="55">
        <dbReference type="Rhea" id="RHEA:41929"/>
    </physiologicalReaction>
</comment>
<evidence type="ECO:0000256" key="20">
    <source>
        <dbReference type="ARBA" id="ARBA00023098"/>
    </source>
</evidence>
<evidence type="ECO:0000256" key="47">
    <source>
        <dbReference type="ARBA" id="ARBA00048289"/>
    </source>
</evidence>
<comment type="catalytic activity">
    <reaction evidence="47">
        <text>tetradecanoyl-[ACP] + H2O = tetradecanoate + holo-[ACP] + H(+)</text>
        <dbReference type="Rhea" id="RHEA:30123"/>
        <dbReference type="Rhea" id="RHEA-COMP:9648"/>
        <dbReference type="Rhea" id="RHEA-COMP:9685"/>
        <dbReference type="ChEBI" id="CHEBI:15377"/>
        <dbReference type="ChEBI" id="CHEBI:15378"/>
        <dbReference type="ChEBI" id="CHEBI:30807"/>
        <dbReference type="ChEBI" id="CHEBI:64479"/>
        <dbReference type="ChEBI" id="CHEBI:78477"/>
        <dbReference type="EC" id="3.1.2.14"/>
    </reaction>
    <physiologicalReaction direction="left-to-right" evidence="47">
        <dbReference type="Rhea" id="RHEA:30124"/>
    </physiologicalReaction>
</comment>
<feature type="compositionally biased region" description="Polar residues" evidence="66">
    <location>
        <begin position="21"/>
        <end position="35"/>
    </location>
</feature>
<dbReference type="InterPro" id="IPR001227">
    <property type="entry name" value="Ac_transferase_dom_sf"/>
</dbReference>
<evidence type="ECO:0000256" key="57">
    <source>
        <dbReference type="ARBA" id="ARBA00049171"/>
    </source>
</evidence>
<evidence type="ECO:0000256" key="45">
    <source>
        <dbReference type="ARBA" id="ARBA00048051"/>
    </source>
</evidence>
<comment type="catalytic activity">
    <reaction evidence="45">
        <text>hexadecanoyl-[ACP] + malonyl-[ACP] + H(+) = 3-oxooctadecanoyl-[ACP] + holo-[ACP] + CO2</text>
        <dbReference type="Rhea" id="RHEA:41916"/>
        <dbReference type="Rhea" id="RHEA-COMP:9623"/>
        <dbReference type="Rhea" id="RHEA-COMP:9652"/>
        <dbReference type="Rhea" id="RHEA-COMP:9653"/>
        <dbReference type="Rhea" id="RHEA-COMP:9685"/>
        <dbReference type="ChEBI" id="CHEBI:15378"/>
        <dbReference type="ChEBI" id="CHEBI:16526"/>
        <dbReference type="ChEBI" id="CHEBI:64479"/>
        <dbReference type="ChEBI" id="CHEBI:78449"/>
        <dbReference type="ChEBI" id="CHEBI:78483"/>
        <dbReference type="ChEBI" id="CHEBI:78487"/>
    </reaction>
    <physiologicalReaction direction="left-to-right" evidence="45">
        <dbReference type="Rhea" id="RHEA:41917"/>
    </physiologicalReaction>
</comment>
<dbReference type="InterPro" id="IPR020841">
    <property type="entry name" value="PKS_Beta-ketoAc_synthase_dom"/>
</dbReference>
<comment type="catalytic activity">
    <reaction evidence="61">
        <text>butanoyl-[ACP] + malonyl-[ACP] + H(+) = 3-oxohexanoyl-[ACP] + holo-[ACP] + CO2</text>
        <dbReference type="Rhea" id="RHEA:41820"/>
        <dbReference type="Rhea" id="RHEA-COMP:9623"/>
        <dbReference type="Rhea" id="RHEA-COMP:9628"/>
        <dbReference type="Rhea" id="RHEA-COMP:9629"/>
        <dbReference type="Rhea" id="RHEA-COMP:9685"/>
        <dbReference type="ChEBI" id="CHEBI:15378"/>
        <dbReference type="ChEBI" id="CHEBI:16526"/>
        <dbReference type="ChEBI" id="CHEBI:64479"/>
        <dbReference type="ChEBI" id="CHEBI:78449"/>
        <dbReference type="ChEBI" id="CHEBI:78454"/>
        <dbReference type="ChEBI" id="CHEBI:78456"/>
    </reaction>
    <physiologicalReaction direction="left-to-right" evidence="61">
        <dbReference type="Rhea" id="RHEA:41821"/>
    </physiologicalReaction>
</comment>
<dbReference type="Pfam" id="PF00698">
    <property type="entry name" value="Acyl_transf_1"/>
    <property type="match status" value="1"/>
</dbReference>
<dbReference type="InterPro" id="IPR016036">
    <property type="entry name" value="Malonyl_transacylase_ACP-bd"/>
</dbReference>
<evidence type="ECO:0000256" key="3">
    <source>
        <dbReference type="ARBA" id="ARBA00012480"/>
    </source>
</evidence>
<keyword evidence="14" id="KW-0276">Fatty acid metabolism</keyword>
<evidence type="ECO:0000256" key="55">
    <source>
        <dbReference type="ARBA" id="ARBA00049019"/>
    </source>
</evidence>
<comment type="catalytic activity">
    <reaction evidence="42">
        <text>(2E)-hexenoyl-[ACP] + NADPH + H(+) = hexanoyl-[ACP] + NADP(+)</text>
        <dbReference type="Rhea" id="RHEA:41832"/>
        <dbReference type="Rhea" id="RHEA-COMP:9631"/>
        <dbReference type="Rhea" id="RHEA-COMP:9632"/>
        <dbReference type="ChEBI" id="CHEBI:15378"/>
        <dbReference type="ChEBI" id="CHEBI:57783"/>
        <dbReference type="ChEBI" id="CHEBI:58349"/>
        <dbReference type="ChEBI" id="CHEBI:78458"/>
        <dbReference type="ChEBI" id="CHEBI:78459"/>
    </reaction>
    <physiologicalReaction direction="left-to-right" evidence="42">
        <dbReference type="Rhea" id="RHEA:41833"/>
    </physiologicalReaction>
</comment>
<evidence type="ECO:0000256" key="52">
    <source>
        <dbReference type="ARBA" id="ARBA00048691"/>
    </source>
</evidence>
<comment type="catalytic activity">
    <reaction evidence="35">
        <text>hexanoyl-[ACP] + malonyl-[ACP] + H(+) = 3-oxooctanoyl-[ACP] + holo-[ACP] + CO2</text>
        <dbReference type="Rhea" id="RHEA:41836"/>
        <dbReference type="Rhea" id="RHEA-COMP:9623"/>
        <dbReference type="Rhea" id="RHEA-COMP:9632"/>
        <dbReference type="Rhea" id="RHEA-COMP:9633"/>
        <dbReference type="Rhea" id="RHEA-COMP:9685"/>
        <dbReference type="ChEBI" id="CHEBI:15378"/>
        <dbReference type="ChEBI" id="CHEBI:16526"/>
        <dbReference type="ChEBI" id="CHEBI:64479"/>
        <dbReference type="ChEBI" id="CHEBI:78449"/>
        <dbReference type="ChEBI" id="CHEBI:78459"/>
        <dbReference type="ChEBI" id="CHEBI:78460"/>
    </reaction>
    <physiologicalReaction direction="left-to-right" evidence="35">
        <dbReference type="Rhea" id="RHEA:41837"/>
    </physiologicalReaction>
</comment>
<comment type="catalytic activity">
    <reaction evidence="52">
        <text>holo-[ACP] + acetyl-CoA = acetyl-[ACP] + CoA</text>
        <dbReference type="Rhea" id="RHEA:41788"/>
        <dbReference type="Rhea" id="RHEA-COMP:9621"/>
        <dbReference type="Rhea" id="RHEA-COMP:9685"/>
        <dbReference type="ChEBI" id="CHEBI:57287"/>
        <dbReference type="ChEBI" id="CHEBI:57288"/>
        <dbReference type="ChEBI" id="CHEBI:64479"/>
        <dbReference type="ChEBI" id="CHEBI:78446"/>
        <dbReference type="EC" id="2.3.1.38"/>
    </reaction>
    <physiologicalReaction direction="left-to-right" evidence="52">
        <dbReference type="Rhea" id="RHEA:41789"/>
    </physiologicalReaction>
</comment>
<dbReference type="Pfam" id="PF02801">
    <property type="entry name" value="Ketoacyl-synt_C"/>
    <property type="match status" value="1"/>
</dbReference>
<evidence type="ECO:0000256" key="60">
    <source>
        <dbReference type="ARBA" id="ARBA00049422"/>
    </source>
</evidence>
<keyword evidence="11" id="KW-0808">Transferase</keyword>
<evidence type="ECO:0000256" key="48">
    <source>
        <dbReference type="ARBA" id="ARBA00048420"/>
    </source>
</evidence>
<evidence type="ECO:0000256" key="46">
    <source>
        <dbReference type="ARBA" id="ARBA00048281"/>
    </source>
</evidence>
<dbReference type="SUPFAM" id="SSF53474">
    <property type="entry name" value="alpha/beta-Hydrolases"/>
    <property type="match status" value="1"/>
</dbReference>
<evidence type="ECO:0000256" key="14">
    <source>
        <dbReference type="ARBA" id="ARBA00022832"/>
    </source>
</evidence>
<evidence type="ECO:0000256" key="27">
    <source>
        <dbReference type="ARBA" id="ARBA00023394"/>
    </source>
</evidence>
<comment type="catalytic activity">
    <reaction evidence="27">
        <text>a (3R)-hydroxyacyl-[ACP] = a (2E)-enoyl-[ACP] + H2O</text>
        <dbReference type="Rhea" id="RHEA:13097"/>
        <dbReference type="Rhea" id="RHEA-COMP:9925"/>
        <dbReference type="Rhea" id="RHEA-COMP:9945"/>
        <dbReference type="ChEBI" id="CHEBI:15377"/>
        <dbReference type="ChEBI" id="CHEBI:78784"/>
        <dbReference type="ChEBI" id="CHEBI:78827"/>
        <dbReference type="EC" id="4.2.1.59"/>
    </reaction>
    <physiologicalReaction direction="left-to-right" evidence="27">
        <dbReference type="Rhea" id="RHEA:13098"/>
    </physiologicalReaction>
</comment>
<dbReference type="InterPro" id="IPR029063">
    <property type="entry name" value="SAM-dependent_MTases_sf"/>
</dbReference>